<evidence type="ECO:0000256" key="7">
    <source>
        <dbReference type="SAM" id="Phobius"/>
    </source>
</evidence>
<keyword evidence="3" id="KW-0997">Cell inner membrane</keyword>
<evidence type="ECO:0000313" key="10">
    <source>
        <dbReference type="Proteomes" id="UP000069632"/>
    </source>
</evidence>
<name>A0A128EDD8_9BACT</name>
<feature type="transmembrane region" description="Helical" evidence="7">
    <location>
        <begin position="152"/>
        <end position="177"/>
    </location>
</feature>
<feature type="transmembrane region" description="Helical" evidence="7">
    <location>
        <begin position="294"/>
        <end position="316"/>
    </location>
</feature>
<dbReference type="OrthoDB" id="9785600at2"/>
<gene>
    <name evidence="9" type="primary">siaT_1</name>
    <name evidence="9" type="ORF">ERS672216_00627</name>
</gene>
<feature type="transmembrane region" description="Helical" evidence="7">
    <location>
        <begin position="265"/>
        <end position="282"/>
    </location>
</feature>
<proteinExistence type="predicted"/>
<dbReference type="EMBL" id="FIZP01000002">
    <property type="protein sequence ID" value="CZE46929.1"/>
    <property type="molecule type" value="Genomic_DNA"/>
</dbReference>
<dbReference type="PANTHER" id="PTHR33362">
    <property type="entry name" value="SIALIC ACID TRAP TRANSPORTER PERMEASE PROTEIN SIAT-RELATED"/>
    <property type="match status" value="1"/>
</dbReference>
<evidence type="ECO:0000256" key="5">
    <source>
        <dbReference type="ARBA" id="ARBA00022989"/>
    </source>
</evidence>
<evidence type="ECO:0000256" key="1">
    <source>
        <dbReference type="ARBA" id="ARBA00004429"/>
    </source>
</evidence>
<evidence type="ECO:0000256" key="3">
    <source>
        <dbReference type="ARBA" id="ARBA00022519"/>
    </source>
</evidence>
<dbReference type="GO" id="GO:0005886">
    <property type="term" value="C:plasma membrane"/>
    <property type="evidence" value="ECO:0007669"/>
    <property type="project" value="UniProtKB-SubCell"/>
</dbReference>
<keyword evidence="10" id="KW-1185">Reference proteome</keyword>
<protein>
    <submittedName>
        <fullName evidence="9">Trap dicarboxylate transporter, dctm subunit</fullName>
    </submittedName>
</protein>
<feature type="transmembrane region" description="Helical" evidence="7">
    <location>
        <begin position="12"/>
        <end position="38"/>
    </location>
</feature>
<dbReference type="InterPro" id="IPR010656">
    <property type="entry name" value="DctM"/>
</dbReference>
<evidence type="ECO:0000256" key="2">
    <source>
        <dbReference type="ARBA" id="ARBA00022475"/>
    </source>
</evidence>
<dbReference type="RefSeq" id="WP_075531870.1">
    <property type="nucleotide sequence ID" value="NZ_CP053844.1"/>
</dbReference>
<feature type="transmembrane region" description="Helical" evidence="7">
    <location>
        <begin position="420"/>
        <end position="438"/>
    </location>
</feature>
<feature type="transmembrane region" description="Helical" evidence="7">
    <location>
        <begin position="189"/>
        <end position="213"/>
    </location>
</feature>
<sequence>MVGIVMFCCALFMLLIGFSVAFTFGATAVIFGFAYGIIEAIGYNEGLLEGFNIGKDMFSFMPYRIFSIMQNKILISVPLFILMGMILQKTRLAERLLESMASLFGGVRGGIAISTVVVGALLAATTGIVGASVIAMGAISLPVMIKYHYNKALGCGTIAASGTLGQIIPPSIVLIVLGDVFSVPVGDLFRAAVAPGLTLVAFYIVYIVIISFIKKDWAPPVRFETQEKKVVQIYKALKDIVPVLVLILLVLGSIFTGVATPTESSSVGCLGALLLAFLYRTFSFKLLKEALNETVKISAMVFTILMGATAFSMVFSYTGGDIIVEDFMLNLPGEKWGFIVLTMACILVLGFFIDYVEISYIILPILIPIAASLGIDPIWFAILIAVNLQTSFMTPPFGFSLFFLKGVTPPSVKTMDIYKGVVPFILIQIFVLVLVAFFPEVFGLSISK</sequence>
<keyword evidence="4 7" id="KW-0812">Transmembrane</keyword>
<evidence type="ECO:0000313" key="9">
    <source>
        <dbReference type="EMBL" id="CZE46929.1"/>
    </source>
</evidence>
<dbReference type="Pfam" id="PF06808">
    <property type="entry name" value="DctM"/>
    <property type="match status" value="1"/>
</dbReference>
<feature type="domain" description="TRAP C4-dicarboxylate transport system permease DctM subunit" evidence="8">
    <location>
        <begin position="7"/>
        <end position="440"/>
    </location>
</feature>
<keyword evidence="2" id="KW-1003">Cell membrane</keyword>
<dbReference type="PANTHER" id="PTHR33362:SF7">
    <property type="entry name" value="SLL1103 PROTEIN"/>
    <property type="match status" value="1"/>
</dbReference>
<evidence type="ECO:0000259" key="8">
    <source>
        <dbReference type="Pfam" id="PF06808"/>
    </source>
</evidence>
<feature type="transmembrane region" description="Helical" evidence="7">
    <location>
        <begin position="336"/>
        <end position="353"/>
    </location>
</feature>
<dbReference type="Proteomes" id="UP000069632">
    <property type="component" value="Unassembled WGS sequence"/>
</dbReference>
<feature type="transmembrane region" description="Helical" evidence="7">
    <location>
        <begin position="360"/>
        <end position="386"/>
    </location>
</feature>
<feature type="transmembrane region" description="Helical" evidence="7">
    <location>
        <begin position="240"/>
        <end position="259"/>
    </location>
</feature>
<reference evidence="9 10" key="1">
    <citation type="submission" date="2016-02" db="EMBL/GenBank/DDBJ databases">
        <authorList>
            <consortium name="Pathogen Informatics"/>
        </authorList>
    </citation>
    <scope>NUCLEOTIDE SEQUENCE [LARGE SCALE GENOMIC DNA]</scope>
    <source>
        <strain evidence="9 10">RC20</strain>
    </source>
</reference>
<feature type="transmembrane region" description="Helical" evidence="7">
    <location>
        <begin position="65"/>
        <end position="87"/>
    </location>
</feature>
<organism evidence="9 10">
    <name type="scientific">Campylobacter geochelonis</name>
    <dbReference type="NCBI Taxonomy" id="1780362"/>
    <lineage>
        <taxon>Bacteria</taxon>
        <taxon>Pseudomonadati</taxon>
        <taxon>Campylobacterota</taxon>
        <taxon>Epsilonproteobacteria</taxon>
        <taxon>Campylobacterales</taxon>
        <taxon>Campylobacteraceae</taxon>
        <taxon>Campylobacter</taxon>
    </lineage>
</organism>
<dbReference type="NCBIfam" id="TIGR00786">
    <property type="entry name" value="dctM"/>
    <property type="match status" value="1"/>
</dbReference>
<dbReference type="AlphaFoldDB" id="A0A128EDD8"/>
<comment type="subcellular location">
    <subcellularLocation>
        <location evidence="1">Cell inner membrane</location>
        <topology evidence="1">Multi-pass membrane protein</topology>
    </subcellularLocation>
</comment>
<feature type="transmembrane region" description="Helical" evidence="7">
    <location>
        <begin position="128"/>
        <end position="145"/>
    </location>
</feature>
<evidence type="ECO:0000256" key="4">
    <source>
        <dbReference type="ARBA" id="ARBA00022692"/>
    </source>
</evidence>
<keyword evidence="5 7" id="KW-1133">Transmembrane helix</keyword>
<keyword evidence="6 7" id="KW-0472">Membrane</keyword>
<dbReference type="PIRSF" id="PIRSF006066">
    <property type="entry name" value="HI0050"/>
    <property type="match status" value="1"/>
</dbReference>
<accession>A0A128EDD8</accession>
<feature type="transmembrane region" description="Helical" evidence="7">
    <location>
        <begin position="99"/>
        <end position="122"/>
    </location>
</feature>
<dbReference type="InterPro" id="IPR004681">
    <property type="entry name" value="TRAP_DctM"/>
</dbReference>
<evidence type="ECO:0000256" key="6">
    <source>
        <dbReference type="ARBA" id="ARBA00023136"/>
    </source>
</evidence>
<dbReference type="GO" id="GO:0022857">
    <property type="term" value="F:transmembrane transporter activity"/>
    <property type="evidence" value="ECO:0007669"/>
    <property type="project" value="TreeGrafter"/>
</dbReference>